<feature type="compositionally biased region" description="Low complexity" evidence="1">
    <location>
        <begin position="995"/>
        <end position="1007"/>
    </location>
</feature>
<feature type="compositionally biased region" description="Low complexity" evidence="1">
    <location>
        <begin position="926"/>
        <end position="935"/>
    </location>
</feature>
<accession>A0AAD3E0N5</accession>
<dbReference type="SUPFAM" id="SSF54277">
    <property type="entry name" value="CAD &amp; PB1 domains"/>
    <property type="match status" value="1"/>
</dbReference>
<dbReference type="AlphaFoldDB" id="A0AAD3E0N5"/>
<feature type="compositionally biased region" description="Basic and acidic residues" evidence="1">
    <location>
        <begin position="522"/>
        <end position="537"/>
    </location>
</feature>
<feature type="compositionally biased region" description="Low complexity" evidence="1">
    <location>
        <begin position="868"/>
        <end position="892"/>
    </location>
</feature>
<comment type="caution">
    <text evidence="2">The sequence shown here is derived from an EMBL/GenBank/DDBJ whole genome shotgun (WGS) entry which is preliminary data.</text>
</comment>
<feature type="compositionally biased region" description="Pro residues" evidence="1">
    <location>
        <begin position="893"/>
        <end position="902"/>
    </location>
</feature>
<dbReference type="Proteomes" id="UP001054857">
    <property type="component" value="Unassembled WGS sequence"/>
</dbReference>
<organism evidence="2 3">
    <name type="scientific">Astrephomene gubernaculifera</name>
    <dbReference type="NCBI Taxonomy" id="47775"/>
    <lineage>
        <taxon>Eukaryota</taxon>
        <taxon>Viridiplantae</taxon>
        <taxon>Chlorophyta</taxon>
        <taxon>core chlorophytes</taxon>
        <taxon>Chlorophyceae</taxon>
        <taxon>CS clade</taxon>
        <taxon>Chlamydomonadales</taxon>
        <taxon>Astrephomenaceae</taxon>
        <taxon>Astrephomene</taxon>
    </lineage>
</organism>
<feature type="compositionally biased region" description="Polar residues" evidence="1">
    <location>
        <begin position="768"/>
        <end position="777"/>
    </location>
</feature>
<feature type="compositionally biased region" description="Low complexity" evidence="1">
    <location>
        <begin position="601"/>
        <end position="615"/>
    </location>
</feature>
<keyword evidence="3" id="KW-1185">Reference proteome</keyword>
<gene>
    <name evidence="2" type="ORF">Agub_g12974</name>
</gene>
<feature type="compositionally biased region" description="Low complexity" evidence="1">
    <location>
        <begin position="189"/>
        <end position="199"/>
    </location>
</feature>
<name>A0AAD3E0N5_9CHLO</name>
<feature type="compositionally biased region" description="Low complexity" evidence="1">
    <location>
        <begin position="720"/>
        <end position="738"/>
    </location>
</feature>
<feature type="compositionally biased region" description="Low complexity" evidence="1">
    <location>
        <begin position="488"/>
        <end position="513"/>
    </location>
</feature>
<protein>
    <recommendedName>
        <fullName evidence="4">PB1 domain-containing protein</fullName>
    </recommendedName>
</protein>
<feature type="compositionally biased region" description="Basic and acidic residues" evidence="1">
    <location>
        <begin position="141"/>
        <end position="151"/>
    </location>
</feature>
<dbReference type="Gene3D" id="3.10.20.90">
    <property type="entry name" value="Phosphatidylinositol 3-kinase Catalytic Subunit, Chain A, domain 1"/>
    <property type="match status" value="1"/>
</dbReference>
<sequence length="1148" mass="111798">MTKVECPAPGFKGLKWKWIQDHAKEQQEREKERPPPGQPPAQHLDLREQPLQQDGAISQGAQPERSSVGQPSASAQYELASSPPEQHSGLQRHSGGGASQLTQPACPVKVEVGQQLSLPGSQPASVAAAPSGQAPPAQAETKLRTHDEAPKSRATGPQPPAAPNAATGDASGNAQAGASSAPSVGPVAGGQTATAGLTGSPRVSTGTATSVDAPLPGTATAPAVSLGRKSSDAADATHAPAPATAATMTPTAIALPTQQATALAAGSLTLPNLAPLQAAAGSVPASAPTQPTASVQATAPPAAASTIPAAAAAAAASTGVPAPNPATASTAAARLRLPPTRAPSAVLAPAKAKGGDDFESMFTPLSSLPVAKAETPREGACGGASRASSLVLGPHTGAAGVAGGSSGGAAGVAAVDAGERKVPLKKASRLPDSRSVGTQPPPAEPTDADNGPTSARSRTPAAQAAPASCLSPREPASGGAATGGSHRAQTQPHGQAQQQQHQPASGHPQQQQQRPSSAKHVARGELKEASRGGREQAETVAGTATTPAGGSGSQAAAAGTAIAGRAAGTDKGAGTVGGETADRKRPRTESAKPKAVGPSATGGEAAATALAEAGLPYSETLADRVKRTKRTTTSSSDHDGPHSLGNSAERAPGQGTPTAGGCVEAQGGEGAGAVPPRPATSAEAQSRGAEALHASASNRQKQCPGGSEKPGRGPGGRVGGSSAAAAAASKPQQGQHQPPGHRDKPPGRGDEPPGALGPSERGAEKGGEQQQQPSNAMRASGGGAATDSSCGGAGAGGGPPAASQRGPTAPTSGKTTGGNGSSAGAGGVKRHAEAPTARRPAGPPAKLPRTDPHLPRPHAAHGLDRRSGSGAPAAVGADAAANAPTATNGRTTGPPPPPPSGKPPHRTPGVKVEPAHAAAEGQAQQPSGVAAAATGAGAGSGRSPPAPPPPRPGRAQGDADMPAAGSCKGAVAGSRGSKDGMGDKGACGPRGGGAAAACGAGAATTTTEPKTDSDTRTPRMVECFFEFEQPCRILGGGSASVSGLGSSGSLQGLPGMVGRGAGGGGMLRAGMGVAAAPATPQHLDLGKIRTFKELWAQLAALYDGVLPDEMDSKIIYLDEEGDWIMVTPDEPWSSVAAAATKMLITNRT</sequence>
<feature type="compositionally biased region" description="Basic and acidic residues" evidence="1">
    <location>
        <begin position="580"/>
        <end position="592"/>
    </location>
</feature>
<feature type="compositionally biased region" description="Basic and acidic residues" evidence="1">
    <location>
        <begin position="740"/>
        <end position="751"/>
    </location>
</feature>
<dbReference type="EMBL" id="BMAR01000040">
    <property type="protein sequence ID" value="GFR50717.1"/>
    <property type="molecule type" value="Genomic_DNA"/>
</dbReference>
<evidence type="ECO:0008006" key="4">
    <source>
        <dbReference type="Google" id="ProtNLM"/>
    </source>
</evidence>
<evidence type="ECO:0000313" key="3">
    <source>
        <dbReference type="Proteomes" id="UP001054857"/>
    </source>
</evidence>
<feature type="region of interest" description="Disordered" evidence="1">
    <location>
        <begin position="421"/>
        <end position="1015"/>
    </location>
</feature>
<evidence type="ECO:0000256" key="1">
    <source>
        <dbReference type="SAM" id="MobiDB-lite"/>
    </source>
</evidence>
<feature type="region of interest" description="Disordered" evidence="1">
    <location>
        <begin position="1"/>
        <end position="239"/>
    </location>
</feature>
<reference evidence="2 3" key="1">
    <citation type="journal article" date="2021" name="Sci. Rep.">
        <title>Genome sequencing of the multicellular alga Astrephomene provides insights into convergent evolution of germ-soma differentiation.</title>
        <authorList>
            <person name="Yamashita S."/>
            <person name="Yamamoto K."/>
            <person name="Matsuzaki R."/>
            <person name="Suzuki S."/>
            <person name="Yamaguchi H."/>
            <person name="Hirooka S."/>
            <person name="Minakuchi Y."/>
            <person name="Miyagishima S."/>
            <person name="Kawachi M."/>
            <person name="Toyoda A."/>
            <person name="Nozaki H."/>
        </authorList>
    </citation>
    <scope>NUCLEOTIDE SEQUENCE [LARGE SCALE GENOMIC DNA]</scope>
    <source>
        <strain evidence="2 3">NIES-4017</strain>
    </source>
</reference>
<proteinExistence type="predicted"/>
<evidence type="ECO:0000313" key="2">
    <source>
        <dbReference type="EMBL" id="GFR50717.1"/>
    </source>
</evidence>
<feature type="compositionally biased region" description="Low complexity" evidence="1">
    <location>
        <begin position="538"/>
        <end position="569"/>
    </location>
</feature>
<feature type="compositionally biased region" description="Low complexity" evidence="1">
    <location>
        <begin position="800"/>
        <end position="814"/>
    </location>
</feature>
<feature type="compositionally biased region" description="Polar residues" evidence="1">
    <location>
        <begin position="201"/>
        <end position="210"/>
    </location>
</feature>
<feature type="compositionally biased region" description="Low complexity" evidence="1">
    <location>
        <begin position="168"/>
        <end position="181"/>
    </location>
</feature>
<feature type="compositionally biased region" description="Gly residues" evidence="1">
    <location>
        <begin position="815"/>
        <end position="827"/>
    </location>
</feature>
<feature type="compositionally biased region" description="Polar residues" evidence="1">
    <location>
        <begin position="50"/>
        <end position="75"/>
    </location>
</feature>
<feature type="compositionally biased region" description="Low complexity" evidence="1">
    <location>
        <begin position="119"/>
        <end position="139"/>
    </location>
</feature>
<feature type="compositionally biased region" description="Gly residues" evidence="1">
    <location>
        <begin position="983"/>
        <end position="994"/>
    </location>
</feature>
<feature type="compositionally biased region" description="Basic and acidic residues" evidence="1">
    <location>
        <begin position="18"/>
        <end position="34"/>
    </location>
</feature>